<dbReference type="Proteomes" id="UP000606490">
    <property type="component" value="Unassembled WGS sequence"/>
</dbReference>
<evidence type="ECO:0000313" key="1">
    <source>
        <dbReference type="EMBL" id="MBL6459369.1"/>
    </source>
</evidence>
<organism evidence="1 2">
    <name type="scientific">Belnapia mucosa</name>
    <dbReference type="NCBI Taxonomy" id="2804532"/>
    <lineage>
        <taxon>Bacteria</taxon>
        <taxon>Pseudomonadati</taxon>
        <taxon>Pseudomonadota</taxon>
        <taxon>Alphaproteobacteria</taxon>
        <taxon>Acetobacterales</taxon>
        <taxon>Roseomonadaceae</taxon>
        <taxon>Belnapia</taxon>
    </lineage>
</organism>
<sequence>MRLRYENRRTLVTLSGSVRLRLKIRRCEHKGCARHHLAYRPEAEGAMALSQHEFGLDVVALVGVLRHRDHRSVPEIHAALRARGVEIAERSVTNLLDRYDELLATSLSDTRRLRRVLAKQGRAILALDGMQPDVGHEVLWVVRECLSGEVLLARSLLSGTAEDLASLLAEVAKAIGVPVEGVVSDGQTSIRRAVERALPGVPHQLCQFHFLREAANPVYEADRHAKKELKKGVRGVRRIERTVEGRQDGKAELVLGYCAAVRSAITDDGRTPLAAPGLKLKGRLEAVADSLDRVMGKGGSPAPLARLRHLIGRGLDSTAPLWPAVECAYVWVHAAARLLNNDQGEHASTVRRRFDGLLGAMLRHRHQAGAVAPAIEHFAKVARSYRPGLFHCYAVPGLPRTNNDLEQLFGSQRYHERRATGRKAASPAVVLRGEVHLIAAIATRQHSPTARDLGRVSRENWSALRRRLEQRRHARTLRTQFRRNPQAYLADLEQLACQLTLPT</sequence>
<proteinExistence type="predicted"/>
<evidence type="ECO:0000313" key="2">
    <source>
        <dbReference type="Proteomes" id="UP000606490"/>
    </source>
</evidence>
<dbReference type="EMBL" id="JAEUXJ010000035">
    <property type="protein sequence ID" value="MBL6459369.1"/>
    <property type="molecule type" value="Genomic_DNA"/>
</dbReference>
<comment type="caution">
    <text evidence="1">The sequence shown here is derived from an EMBL/GenBank/DDBJ whole genome shotgun (WGS) entry which is preliminary data.</text>
</comment>
<gene>
    <name evidence="1" type="ORF">JMJ55_29055</name>
</gene>
<reference evidence="1 2" key="1">
    <citation type="submission" date="2021-01" db="EMBL/GenBank/DDBJ databases">
        <title>Belnapia mucosa sp. nov. and Belnapia arida sp. nov., isolated from the Tabernas Desert (Almeria, Spain).</title>
        <authorList>
            <person name="Molina-Menor E."/>
            <person name="Vidal-Verdu A."/>
            <person name="Calonge A."/>
            <person name="Satari L."/>
            <person name="Pereto Magraner J."/>
            <person name="Porcar Miralles M."/>
        </authorList>
    </citation>
    <scope>NUCLEOTIDE SEQUENCE [LARGE SCALE GENOMIC DNA]</scope>
    <source>
        <strain evidence="1 2">T6</strain>
    </source>
</reference>
<name>A0ABS1VCI5_9PROT</name>
<keyword evidence="2" id="KW-1185">Reference proteome</keyword>
<protein>
    <submittedName>
        <fullName evidence="1">Transposase</fullName>
    </submittedName>
</protein>
<dbReference type="RefSeq" id="WP_202829102.1">
    <property type="nucleotide sequence ID" value="NZ_JAEUXJ010000035.1"/>
</dbReference>
<accession>A0ABS1VCI5</accession>